<accession>A0AAD1E3T6</accession>
<feature type="domain" description="VRR-NUC" evidence="5">
    <location>
        <begin position="85"/>
        <end position="189"/>
    </location>
</feature>
<dbReference type="AlphaFoldDB" id="A0AAD1E3T6"/>
<feature type="region of interest" description="Disordered" evidence="4">
    <location>
        <begin position="1"/>
        <end position="26"/>
    </location>
</feature>
<proteinExistence type="predicted"/>
<feature type="compositionally biased region" description="Polar residues" evidence="4">
    <location>
        <begin position="1"/>
        <end position="21"/>
    </location>
</feature>
<name>A0AAD1E3T6_9PSED</name>
<sequence>MSGDNPLSTGGMSAPGQTTDVGLTKPRLAPGDKKVLCSAACYCQATPNVAVDGKNLKQQCVAARLNGLDKILMGRSPLKPEVSYDMTKKPPVPIMDSQSGDNPHSWIPGWIKKYWDQDPDHPPFEAGTGMIRRPDVVIVNDPRKPPTQDNIKQVVEMKFPPDSPNTKQTAEYAKIAGGSNKVVTLDARECDCTQEEQTSRVPSEELGWAAAIAAAAAWLLSRGKTPVPRFPVPAGAM</sequence>
<evidence type="ECO:0000256" key="2">
    <source>
        <dbReference type="ARBA" id="ARBA00022722"/>
    </source>
</evidence>
<keyword evidence="3" id="KW-0378">Hydrolase</keyword>
<protein>
    <submittedName>
        <fullName evidence="6">Phage protein</fullName>
    </submittedName>
</protein>
<keyword evidence="2" id="KW-0540">Nuclease</keyword>
<dbReference type="InterPro" id="IPR014883">
    <property type="entry name" value="VRR_NUC"/>
</dbReference>
<dbReference type="Pfam" id="PF08774">
    <property type="entry name" value="VRR_NUC"/>
    <property type="match status" value="1"/>
</dbReference>
<evidence type="ECO:0000259" key="5">
    <source>
        <dbReference type="SMART" id="SM00990"/>
    </source>
</evidence>
<dbReference type="GO" id="GO:0004518">
    <property type="term" value="F:nuclease activity"/>
    <property type="evidence" value="ECO:0007669"/>
    <property type="project" value="UniProtKB-KW"/>
</dbReference>
<reference evidence="6 7" key="1">
    <citation type="submission" date="2018-03" db="EMBL/GenBank/DDBJ databases">
        <title>Diversity of phytobeneficial traits revealed by whole-genome analysis of worldwide-isolated phenazine-producing Pseudomonas spp.</title>
        <authorList>
            <person name="Biessy A."/>
            <person name="Novinscak A."/>
            <person name="Blom J."/>
            <person name="Leger G."/>
            <person name="Thomashow L.S."/>
            <person name="Cazorla F.M."/>
            <person name="Josic D."/>
            <person name="Filion M."/>
        </authorList>
    </citation>
    <scope>NUCLEOTIDE SEQUENCE [LARGE SCALE GENOMIC DNA]</scope>
    <source>
        <strain evidence="6 7">ChPhzS24</strain>
    </source>
</reference>
<dbReference type="SMART" id="SM00990">
    <property type="entry name" value="VRR_NUC"/>
    <property type="match status" value="1"/>
</dbReference>
<dbReference type="RefSeq" id="WP_039967602.1">
    <property type="nucleotide sequence ID" value="NZ_CP027721.1"/>
</dbReference>
<evidence type="ECO:0000256" key="3">
    <source>
        <dbReference type="ARBA" id="ARBA00022801"/>
    </source>
</evidence>
<evidence type="ECO:0000313" key="6">
    <source>
        <dbReference type="EMBL" id="AZE27152.1"/>
    </source>
</evidence>
<dbReference type="Proteomes" id="UP000280455">
    <property type="component" value="Chromosome"/>
</dbReference>
<evidence type="ECO:0000313" key="7">
    <source>
        <dbReference type="Proteomes" id="UP000280455"/>
    </source>
</evidence>
<evidence type="ECO:0000256" key="4">
    <source>
        <dbReference type="SAM" id="MobiDB-lite"/>
    </source>
</evidence>
<dbReference type="EMBL" id="CP027750">
    <property type="protein sequence ID" value="AZE27152.1"/>
    <property type="molecule type" value="Genomic_DNA"/>
</dbReference>
<gene>
    <name evidence="6" type="ORF">C4K07_0337</name>
</gene>
<dbReference type="GO" id="GO:0016788">
    <property type="term" value="F:hydrolase activity, acting on ester bonds"/>
    <property type="evidence" value="ECO:0007669"/>
    <property type="project" value="InterPro"/>
</dbReference>
<comment type="cofactor">
    <cofactor evidence="1">
        <name>Mg(2+)</name>
        <dbReference type="ChEBI" id="CHEBI:18420"/>
    </cofactor>
</comment>
<feature type="region of interest" description="Disordered" evidence="4">
    <location>
        <begin position="82"/>
        <end position="101"/>
    </location>
</feature>
<evidence type="ECO:0000256" key="1">
    <source>
        <dbReference type="ARBA" id="ARBA00001946"/>
    </source>
</evidence>
<organism evidence="6 7">
    <name type="scientific">Pseudomonas chlororaphis subsp. aureofaciens</name>
    <dbReference type="NCBI Taxonomy" id="587851"/>
    <lineage>
        <taxon>Bacteria</taxon>
        <taxon>Pseudomonadati</taxon>
        <taxon>Pseudomonadota</taxon>
        <taxon>Gammaproteobacteria</taxon>
        <taxon>Pseudomonadales</taxon>
        <taxon>Pseudomonadaceae</taxon>
        <taxon>Pseudomonas</taxon>
    </lineage>
</organism>